<dbReference type="OrthoDB" id="9816185at2"/>
<dbReference type="SMART" id="SM00507">
    <property type="entry name" value="HNHc"/>
    <property type="match status" value="1"/>
</dbReference>
<accession>A0A365K525</accession>
<dbReference type="EMBL" id="QLZQ01000004">
    <property type="protein sequence ID" value="RAZ67272.1"/>
    <property type="molecule type" value="Genomic_DNA"/>
</dbReference>
<name>A0A365K525_9BACL</name>
<reference evidence="2 3" key="1">
    <citation type="submission" date="2018-06" db="EMBL/GenBank/DDBJ databases">
        <title>The draft genome sequences of strains SCU63 and S1.</title>
        <authorList>
            <person name="Gan L."/>
        </authorList>
    </citation>
    <scope>NUCLEOTIDE SEQUENCE [LARGE SCALE GENOMIC DNA]</scope>
    <source>
        <strain evidence="2 3">S1</strain>
    </source>
</reference>
<gene>
    <name evidence="2" type="ORF">DP119_10935</name>
</gene>
<comment type="caution">
    <text evidence="2">The sequence shown here is derived from an EMBL/GenBank/DDBJ whole genome shotgun (WGS) entry which is preliminary data.</text>
</comment>
<proteinExistence type="predicted"/>
<feature type="domain" description="HNH nuclease" evidence="1">
    <location>
        <begin position="46"/>
        <end position="107"/>
    </location>
</feature>
<dbReference type="AlphaFoldDB" id="A0A365K525"/>
<dbReference type="Proteomes" id="UP000251869">
    <property type="component" value="Unassembled WGS sequence"/>
</dbReference>
<dbReference type="CDD" id="cd00085">
    <property type="entry name" value="HNHc"/>
    <property type="match status" value="1"/>
</dbReference>
<sequence>MLKMLVQIKDRLRYTKAHKKTLRKLRPFPGGTWDKKSPQIKDLKSHIKKILLFNQGEKCAYCSQPFNITSGAEIEHIAPKGGAVYPRHTEFTFTAHNLVLACHLCNSPVKKGRKDTIISKNINYRNCTFNIVHPYFDNVYDHYKLTLDDTLSGIIYKPITNKAKNTIDIFDLNNEAHVTARGEQSVAKQLKTHDVSKSRELLLAAIQDYK</sequence>
<dbReference type="Gene3D" id="1.10.30.50">
    <property type="match status" value="1"/>
</dbReference>
<organism evidence="2 3">
    <name type="scientific">Planococcus maitriensis</name>
    <dbReference type="NCBI Taxonomy" id="221799"/>
    <lineage>
        <taxon>Bacteria</taxon>
        <taxon>Bacillati</taxon>
        <taxon>Bacillota</taxon>
        <taxon>Bacilli</taxon>
        <taxon>Bacillales</taxon>
        <taxon>Caryophanaceae</taxon>
        <taxon>Planococcus</taxon>
    </lineage>
</organism>
<dbReference type="RefSeq" id="WP_112233210.1">
    <property type="nucleotide sequence ID" value="NZ_QLZQ01000004.1"/>
</dbReference>
<evidence type="ECO:0000313" key="2">
    <source>
        <dbReference type="EMBL" id="RAZ67272.1"/>
    </source>
</evidence>
<keyword evidence="3" id="KW-1185">Reference proteome</keyword>
<evidence type="ECO:0000313" key="3">
    <source>
        <dbReference type="Proteomes" id="UP000251869"/>
    </source>
</evidence>
<dbReference type="InterPro" id="IPR003615">
    <property type="entry name" value="HNH_nuc"/>
</dbReference>
<protein>
    <recommendedName>
        <fullName evidence="1">HNH nuclease domain-containing protein</fullName>
    </recommendedName>
</protein>
<evidence type="ECO:0000259" key="1">
    <source>
        <dbReference type="SMART" id="SM00507"/>
    </source>
</evidence>